<keyword evidence="1" id="KW-0472">Membrane</keyword>
<evidence type="ECO:0000256" key="1">
    <source>
        <dbReference type="SAM" id="Phobius"/>
    </source>
</evidence>
<dbReference type="OrthoDB" id="679476at2"/>
<organism evidence="2 3">
    <name type="scientific">Capnocytophaga canimorsus (strain 5)</name>
    <dbReference type="NCBI Taxonomy" id="860228"/>
    <lineage>
        <taxon>Bacteria</taxon>
        <taxon>Pseudomonadati</taxon>
        <taxon>Bacteroidota</taxon>
        <taxon>Flavobacteriia</taxon>
        <taxon>Flavobacteriales</taxon>
        <taxon>Flavobacteriaceae</taxon>
        <taxon>Capnocytophaga</taxon>
    </lineage>
</organism>
<feature type="transmembrane region" description="Helical" evidence="1">
    <location>
        <begin position="44"/>
        <end position="69"/>
    </location>
</feature>
<gene>
    <name evidence="2" type="ordered locus">Ccan_05820</name>
</gene>
<keyword evidence="1" id="KW-0812">Transmembrane</keyword>
<keyword evidence="1" id="KW-1133">Transmembrane helix</keyword>
<dbReference type="AlphaFoldDB" id="F9YSM9"/>
<accession>F9YSM9</accession>
<proteinExistence type="predicted"/>
<evidence type="ECO:0000313" key="3">
    <source>
        <dbReference type="Proteomes" id="UP000008895"/>
    </source>
</evidence>
<dbReference type="KEGG" id="ccm:Ccan_05820"/>
<protein>
    <submittedName>
        <fullName evidence="2">Uncharacterized protein</fullName>
    </submittedName>
</protein>
<dbReference type="Proteomes" id="UP000008895">
    <property type="component" value="Chromosome"/>
</dbReference>
<reference evidence="2 3" key="1">
    <citation type="journal article" date="2011" name="J. Bacteriol.">
        <title>Complete genome sequence of the dog commensal and human pathogen Capnocytophaga canimorsus strain 5.</title>
        <authorList>
            <person name="Manfredi P."/>
            <person name="Pagni M."/>
            <person name="Cornelis G.R."/>
        </authorList>
    </citation>
    <scope>NUCLEOTIDE SEQUENCE [LARGE SCALE GENOMIC DNA]</scope>
    <source>
        <strain evidence="3">5</strain>
    </source>
</reference>
<feature type="transmembrane region" description="Helical" evidence="1">
    <location>
        <begin position="12"/>
        <end position="32"/>
    </location>
</feature>
<keyword evidence="3" id="KW-1185">Reference proteome</keyword>
<evidence type="ECO:0000313" key="2">
    <source>
        <dbReference type="EMBL" id="AEK22702.1"/>
    </source>
</evidence>
<sequence length="73" mass="7720">MSNSDNTSSGCLAILGLLIYPVTWIGTGIMAWNWVDPSGFGGTLLFLIVWGILGAIVQFIGTLIITGIASMME</sequence>
<dbReference type="EMBL" id="CP002113">
    <property type="protein sequence ID" value="AEK22702.1"/>
    <property type="molecule type" value="Genomic_DNA"/>
</dbReference>
<dbReference type="HOGENOM" id="CLU_2736639_0_0_10"/>
<dbReference type="STRING" id="860228.Ccan_05820"/>
<dbReference type="RefSeq" id="WP_013996694.1">
    <property type="nucleotide sequence ID" value="NC_015846.1"/>
</dbReference>
<name>F9YSM9_CAPCC</name>